<dbReference type="InterPro" id="IPR001650">
    <property type="entry name" value="Helicase_C-like"/>
</dbReference>
<dbReference type="InterPro" id="IPR012317">
    <property type="entry name" value="Poly(ADP-ribose)pol_cat_dom"/>
</dbReference>
<keyword evidence="4" id="KW-0067">ATP-binding</keyword>
<keyword evidence="3" id="KW-0347">Helicase</keyword>
<evidence type="ECO:0000256" key="7">
    <source>
        <dbReference type="RuleBase" id="RU362114"/>
    </source>
</evidence>
<keyword evidence="7" id="KW-0328">Glycosyltransferase</keyword>
<dbReference type="SUPFAM" id="SSF48403">
    <property type="entry name" value="Ankyrin repeat"/>
    <property type="match status" value="1"/>
</dbReference>
<dbReference type="PANTHER" id="PTHR18934">
    <property type="entry name" value="ATP-DEPENDENT RNA HELICASE"/>
    <property type="match status" value="1"/>
</dbReference>
<feature type="region of interest" description="Disordered" evidence="9">
    <location>
        <begin position="515"/>
        <end position="534"/>
    </location>
</feature>
<organism evidence="13 14">
    <name type="scientific">Adineta steineri</name>
    <dbReference type="NCBI Taxonomy" id="433720"/>
    <lineage>
        <taxon>Eukaryota</taxon>
        <taxon>Metazoa</taxon>
        <taxon>Spiralia</taxon>
        <taxon>Gnathifera</taxon>
        <taxon>Rotifera</taxon>
        <taxon>Eurotatoria</taxon>
        <taxon>Bdelloidea</taxon>
        <taxon>Adinetida</taxon>
        <taxon>Adinetidae</taxon>
        <taxon>Adineta</taxon>
    </lineage>
</organism>
<dbReference type="InterPro" id="IPR027417">
    <property type="entry name" value="P-loop_NTPase"/>
</dbReference>
<dbReference type="SMART" id="SM00248">
    <property type="entry name" value="ANK"/>
    <property type="match status" value="2"/>
</dbReference>
<reference evidence="13" key="1">
    <citation type="submission" date="2021-02" db="EMBL/GenBank/DDBJ databases">
        <authorList>
            <person name="Nowell W R."/>
        </authorList>
    </citation>
    <scope>NUCLEOTIDE SEQUENCE</scope>
</reference>
<dbReference type="SUPFAM" id="SSF52540">
    <property type="entry name" value="P-loop containing nucleoside triphosphate hydrolases"/>
    <property type="match status" value="1"/>
</dbReference>
<dbReference type="PROSITE" id="PS51194">
    <property type="entry name" value="HELICASE_CTER"/>
    <property type="match status" value="1"/>
</dbReference>
<dbReference type="InterPro" id="IPR036770">
    <property type="entry name" value="Ankyrin_rpt-contain_sf"/>
</dbReference>
<dbReference type="GO" id="GO:0003950">
    <property type="term" value="F:NAD+ poly-ADP-ribosyltransferase activity"/>
    <property type="evidence" value="ECO:0007669"/>
    <property type="project" value="UniProtKB-UniRule"/>
</dbReference>
<comment type="caution">
    <text evidence="13">The sequence shown here is derived from an EMBL/GenBank/DDBJ whole genome shotgun (WGS) entry which is preliminary data.</text>
</comment>
<dbReference type="PROSITE" id="PS51192">
    <property type="entry name" value="HELICASE_ATP_BIND_1"/>
    <property type="match status" value="1"/>
</dbReference>
<dbReference type="SMART" id="SM00847">
    <property type="entry name" value="HA2"/>
    <property type="match status" value="1"/>
</dbReference>
<evidence type="ECO:0000256" key="5">
    <source>
        <dbReference type="ARBA" id="ARBA00038040"/>
    </source>
</evidence>
<dbReference type="Pfam" id="PF00271">
    <property type="entry name" value="Helicase_C"/>
    <property type="match status" value="1"/>
</dbReference>
<feature type="coiled-coil region" evidence="8">
    <location>
        <begin position="625"/>
        <end position="701"/>
    </location>
</feature>
<dbReference type="GO" id="GO:0004386">
    <property type="term" value="F:helicase activity"/>
    <property type="evidence" value="ECO:0007669"/>
    <property type="project" value="UniProtKB-KW"/>
</dbReference>
<dbReference type="SMART" id="SM00487">
    <property type="entry name" value="DEXDc"/>
    <property type="match status" value="1"/>
</dbReference>
<dbReference type="PROSITE" id="PS51059">
    <property type="entry name" value="PARP_CATALYTIC"/>
    <property type="match status" value="1"/>
</dbReference>
<evidence type="ECO:0000256" key="3">
    <source>
        <dbReference type="ARBA" id="ARBA00022806"/>
    </source>
</evidence>
<name>A0A813RLZ0_9BILA</name>
<dbReference type="SMART" id="SM00490">
    <property type="entry name" value="HELICc"/>
    <property type="match status" value="1"/>
</dbReference>
<dbReference type="SUPFAM" id="SSF56399">
    <property type="entry name" value="ADP-ribosylation"/>
    <property type="match status" value="1"/>
</dbReference>
<dbReference type="Pfam" id="PF12796">
    <property type="entry name" value="Ank_2"/>
    <property type="match status" value="1"/>
</dbReference>
<dbReference type="Gene3D" id="3.40.50.300">
    <property type="entry name" value="P-loop containing nucleotide triphosphate hydrolases"/>
    <property type="match status" value="2"/>
</dbReference>
<dbReference type="CDD" id="cd17917">
    <property type="entry name" value="DEXHc_RHA-like"/>
    <property type="match status" value="1"/>
</dbReference>
<evidence type="ECO:0000256" key="9">
    <source>
        <dbReference type="SAM" id="MobiDB-lite"/>
    </source>
</evidence>
<sequence>MAGDTDNKYLKRCLQKIIEAVNKTIDALKVTNPVDSENLPLDTDNNTFSLNEQEIKLIDHIKIAIENLLNENLPRLSGICQKYLLNFLHQYEYDSQEKKFKTNFNQSILSAFQRDLQSMLSSIDAFPAAWNGDLEIVKTFIKKYPTFKDKPGLWGTTLLYSSSRNNKMNVVQYLIETAKCSINAQNEQDLEKGLLTTTSTSSKHINVNPTAASTALHGSCYNGHLNVVKYLVEHGADYSIKNQAAETPIMNGERHKHIKEFFENLLVLGYSRSSKSLPKTTILEEKKQEIVDCIWEYKPFKDEKWYPFSSSEASELHQSLIVKPNKKFKYEVFLRLRTTVYSVSTIQFLRSGKDNNRENNLAWVRCRGSSILNFDCYALWQIMFTRHTSDKLKSFPSLKILNIPTIYDSHFYIKLNAWYNCHADTNTQLDDAINYRKKSIEMRLDFISDDQLIFNLETFTFSNQEGSFQGFIRWIPKLISNNEKYKNKLKSLDNFSTLTNLDPIPLTTAHLKQLSDRKNLNSSSENDNEDDYSTQDINEENYNLDQNDDKTNKSPDNALWCVNDSTGTVLDSQITTDDDVQSVKDEKINDYLRQTDDKSQSSSDKQFTERISSSTSVSAISEEELNKFKKENEQIAARLKAANEKSSELKKLLKDNQNQNQNQLTELSEQIDKLNKEQTNLKRKEENLKEIERHIKIIDYERIEKHVVHEFFTPKFALILNCLKRTKNKYDYYTDKIPQMVFTEKNNLFNITIIGFQDHHQTFKEILKKILNLSSLIQRAKEYYQRQLNRFLKLINNILIKIQSKTQNWKQYSNFLLDLLKEKIKEYSILFNDFISEQAREISEKFILNNSISSWNEITKQTELFIQKNPFENQIESLKRQALEQFITQNISFQRLKLEKKPSQKSIEILKDFIKKIQNSFEKKHKYIGYQLEQFCLIPELLKRLMTYYCCFATQLPLFESSKDLLRQIEQNTVITIATSTGSGKSTLLPALLVAEGYSKVMVTQPRRLPCKLISQRVNDTMTTDTNPKSDKIAGWAISGDEDNPRAPILYLTDGLLKERLLYNENFIPANSSIVLFIDEVHERSVNIDLCLALIARMLSTKQHSMSKLKIIISSATLDTSVPNLFKKIPQIKFSEFTMPLMGTLYPVTKYPRPNENILDIVQELYKKRQRHDQILCFVNSVSEVNQCVRLLSEISRGTIIAYPLVQSQQAQQQELFLEHGSVFFSTTVAETSLTFPSLKYVIDTGMINIPVYDLDSKRTILKEVRAAESTIKQRLGRLGRTRPGEYYALYDFDVKQKQFPTAQICQSDLVNIEFTLTKSPLKQGLNYLKQYLPDRPSQQAINLTIQELIQFRVLGTDANNQLTNYGKALAKLPDFGSVPMSKCVYAALEEYRCGRDLICISSMLSVLNTTIIFKSIPQNFKSPDGDFMTLLNIMNEILLLRESVSPQQFNIKRVCQAKGLTNIEHLIRQALKRYTNLEKIFNRSNEYCEKAQIKCGKWEFVAKALLAGYSDNVFISMKDLQDKIHQFMRYNDRKDLAVLDLQSTLTRPISQAPVSLIFARDVRYLSAIRSTAVLSFVGEIKSEWLNFNIQRQIDLNNEEETYLNTNNKYSTAVSKFSNKINMQLNNGMVSLKGPASVVLNAELHLRQEMITEFTFNLENKNPPNSAKYANLARNLEGVMKMIRIFNPMKWRWEAQKQVKITVNSDTATKTCRITIKGRDSDIKIVKEEFDSFLRWLQDCAVIRHPNAGVPPRILGPQMRKDCRDIEERICHITDSKRTLVDLYNGVKGSKATRETRMEVVAWIAVCKFDCRLEGGFVRDWVVGNHESKPNKNPTSWLEYTTNKKGQQIPAIVKQVVPADLDCHLPTHAYFDVEKFQDELYKFDIKCDVVRENWRYIILVDKDTPTGPFTMDLIEPHVALTHDRIDFDVNNLSLEKDFTRDLAMRVNIQQKPYSIELEQIVDNIKNKRFQVLRPIEPQVQDRIIKMTTIRGWTQLGQPFNVIPEPPPKYYSLLISLPPPTTLYQGVAQEMRQISGSLQIVSIEQVKNPYLEEAYEAMKKIISKQCTGFNPNERFLYHGTKYEGINGIAEDGFDDRFFVREGYWGHGGYFADDPKKSHDYTVSNATDQTRVMFYNKVLLGNESIQNVADQTLISAPKGFHSVRGTAFPYTEYIIYRYGQALPYLKITYKA</sequence>
<feature type="domain" description="PARP catalytic" evidence="10">
    <location>
        <begin position="2003"/>
        <end position="2189"/>
    </location>
</feature>
<keyword evidence="7" id="KW-0520">NAD</keyword>
<keyword evidence="2" id="KW-0378">Hydrolase</keyword>
<gene>
    <name evidence="13" type="ORF">JYZ213_LOCUS4283</name>
</gene>
<feature type="domain" description="Helicase C-terminal" evidence="12">
    <location>
        <begin position="1160"/>
        <end position="1321"/>
    </location>
</feature>
<dbReference type="Proteomes" id="UP000663845">
    <property type="component" value="Unassembled WGS sequence"/>
</dbReference>
<dbReference type="InterPro" id="IPR014001">
    <property type="entry name" value="Helicase_ATP-bd"/>
</dbReference>
<dbReference type="Gene3D" id="1.25.40.20">
    <property type="entry name" value="Ankyrin repeat-containing domain"/>
    <property type="match status" value="1"/>
</dbReference>
<dbReference type="Gene3D" id="3.90.228.10">
    <property type="match status" value="1"/>
</dbReference>
<evidence type="ECO:0000259" key="10">
    <source>
        <dbReference type="PROSITE" id="PS51059"/>
    </source>
</evidence>
<dbReference type="PROSITE" id="PS50297">
    <property type="entry name" value="ANK_REP_REGION"/>
    <property type="match status" value="1"/>
</dbReference>
<keyword evidence="1" id="KW-0547">Nucleotide-binding</keyword>
<dbReference type="InterPro" id="IPR002110">
    <property type="entry name" value="Ankyrin_rpt"/>
</dbReference>
<protein>
    <recommendedName>
        <fullName evidence="7">Poly [ADP-ribose] polymerase</fullName>
        <shortName evidence="7">PARP</shortName>
        <ecNumber evidence="7">2.4.2.-</ecNumber>
    </recommendedName>
</protein>
<dbReference type="GO" id="GO:0003723">
    <property type="term" value="F:RNA binding"/>
    <property type="evidence" value="ECO:0007669"/>
    <property type="project" value="TreeGrafter"/>
</dbReference>
<evidence type="ECO:0000259" key="11">
    <source>
        <dbReference type="PROSITE" id="PS51192"/>
    </source>
</evidence>
<evidence type="ECO:0000256" key="6">
    <source>
        <dbReference type="PROSITE-ProRule" id="PRU00023"/>
    </source>
</evidence>
<keyword evidence="8" id="KW-0175">Coiled coil</keyword>
<dbReference type="EMBL" id="CAJNOG010000024">
    <property type="protein sequence ID" value="CAF0782963.1"/>
    <property type="molecule type" value="Genomic_DNA"/>
</dbReference>
<keyword evidence="6" id="KW-0040">ANK repeat</keyword>
<dbReference type="Pfam" id="PF00644">
    <property type="entry name" value="PARP"/>
    <property type="match status" value="1"/>
</dbReference>
<dbReference type="PANTHER" id="PTHR18934:SF91">
    <property type="entry name" value="PRE-MRNA-SPLICING FACTOR ATP-DEPENDENT RNA HELICASE PRP16"/>
    <property type="match status" value="1"/>
</dbReference>
<dbReference type="EC" id="2.4.2.-" evidence="7"/>
<proteinExistence type="inferred from homology"/>
<dbReference type="GO" id="GO:0005524">
    <property type="term" value="F:ATP binding"/>
    <property type="evidence" value="ECO:0007669"/>
    <property type="project" value="UniProtKB-KW"/>
</dbReference>
<evidence type="ECO:0000259" key="12">
    <source>
        <dbReference type="PROSITE" id="PS51194"/>
    </source>
</evidence>
<evidence type="ECO:0000313" key="14">
    <source>
        <dbReference type="Proteomes" id="UP000663845"/>
    </source>
</evidence>
<feature type="repeat" description="ANK" evidence="6">
    <location>
        <begin position="211"/>
        <end position="243"/>
    </location>
</feature>
<evidence type="ECO:0000256" key="8">
    <source>
        <dbReference type="SAM" id="Coils"/>
    </source>
</evidence>
<feature type="region of interest" description="Disordered" evidence="9">
    <location>
        <begin position="591"/>
        <end position="616"/>
    </location>
</feature>
<evidence type="ECO:0000313" key="13">
    <source>
        <dbReference type="EMBL" id="CAF0782963.1"/>
    </source>
</evidence>
<dbReference type="InterPro" id="IPR007502">
    <property type="entry name" value="Helicase-assoc_dom"/>
</dbReference>
<evidence type="ECO:0000256" key="4">
    <source>
        <dbReference type="ARBA" id="ARBA00022840"/>
    </source>
</evidence>
<keyword evidence="7" id="KW-0808">Transferase</keyword>
<feature type="compositionally biased region" description="Low complexity" evidence="9">
    <location>
        <begin position="600"/>
        <end position="616"/>
    </location>
</feature>
<feature type="domain" description="Helicase ATP-binding" evidence="11">
    <location>
        <begin position="966"/>
        <end position="1136"/>
    </location>
</feature>
<accession>A0A813RLZ0</accession>
<dbReference type="GO" id="GO:0016787">
    <property type="term" value="F:hydrolase activity"/>
    <property type="evidence" value="ECO:0007669"/>
    <property type="project" value="UniProtKB-KW"/>
</dbReference>
<dbReference type="PROSITE" id="PS50088">
    <property type="entry name" value="ANK_REPEAT"/>
    <property type="match status" value="1"/>
</dbReference>
<evidence type="ECO:0000256" key="2">
    <source>
        <dbReference type="ARBA" id="ARBA00022801"/>
    </source>
</evidence>
<comment type="similarity">
    <text evidence="5">Belongs to the DEAD box helicase family. DEAH subfamily. PRP16 sub-subfamily.</text>
</comment>
<dbReference type="Gene3D" id="1.20.120.1080">
    <property type="match status" value="1"/>
</dbReference>
<evidence type="ECO:0000256" key="1">
    <source>
        <dbReference type="ARBA" id="ARBA00022741"/>
    </source>
</evidence>